<organism evidence="2 3">
    <name type="scientific">Candidatus Limivivens intestinipullorum</name>
    <dbReference type="NCBI Taxonomy" id="2840858"/>
    <lineage>
        <taxon>Bacteria</taxon>
        <taxon>Bacillati</taxon>
        <taxon>Bacillota</taxon>
        <taxon>Clostridia</taxon>
        <taxon>Lachnospirales</taxon>
        <taxon>Lachnospiraceae</taxon>
        <taxon>Lachnospiraceae incertae sedis</taxon>
        <taxon>Candidatus Limivivens</taxon>
    </lineage>
</organism>
<proteinExistence type="predicted"/>
<gene>
    <name evidence="2" type="ORF">IAB44_14310</name>
</gene>
<dbReference type="Proteomes" id="UP000823935">
    <property type="component" value="Unassembled WGS sequence"/>
</dbReference>
<feature type="transmembrane region" description="Helical" evidence="1">
    <location>
        <begin position="95"/>
        <end position="116"/>
    </location>
</feature>
<protein>
    <submittedName>
        <fullName evidence="2">Uncharacterized protein</fullName>
    </submittedName>
</protein>
<reference evidence="2" key="1">
    <citation type="submission" date="2020-10" db="EMBL/GenBank/DDBJ databases">
        <authorList>
            <person name="Gilroy R."/>
        </authorList>
    </citation>
    <scope>NUCLEOTIDE SEQUENCE</scope>
    <source>
        <strain evidence="2">CHK190-19873</strain>
    </source>
</reference>
<keyword evidence="1" id="KW-0472">Membrane</keyword>
<name>A0A9D1EVU2_9FIRM</name>
<sequence>MKVEKQNTINENGTYTAKKKITTTEEDGWIDTRETHGRRAVPGERYFKRKAVSYHYQTNDPKITKPALIILSIVMFIAAVVMIAFAVLFRAATVLFFGIVFVFFGIAALVSNLRAIHRIEKEIQDREEQ</sequence>
<keyword evidence="1" id="KW-1133">Transmembrane helix</keyword>
<feature type="transmembrane region" description="Helical" evidence="1">
    <location>
        <begin position="67"/>
        <end position="89"/>
    </location>
</feature>
<dbReference type="AlphaFoldDB" id="A0A9D1EVU2"/>
<keyword evidence="1" id="KW-0812">Transmembrane</keyword>
<comment type="caution">
    <text evidence="2">The sequence shown here is derived from an EMBL/GenBank/DDBJ whole genome shotgun (WGS) entry which is preliminary data.</text>
</comment>
<evidence type="ECO:0000256" key="1">
    <source>
        <dbReference type="SAM" id="Phobius"/>
    </source>
</evidence>
<accession>A0A9D1EVU2</accession>
<reference evidence="2" key="2">
    <citation type="journal article" date="2021" name="PeerJ">
        <title>Extensive microbial diversity within the chicken gut microbiome revealed by metagenomics and culture.</title>
        <authorList>
            <person name="Gilroy R."/>
            <person name="Ravi A."/>
            <person name="Getino M."/>
            <person name="Pursley I."/>
            <person name="Horton D.L."/>
            <person name="Alikhan N.F."/>
            <person name="Baker D."/>
            <person name="Gharbi K."/>
            <person name="Hall N."/>
            <person name="Watson M."/>
            <person name="Adriaenssens E.M."/>
            <person name="Foster-Nyarko E."/>
            <person name="Jarju S."/>
            <person name="Secka A."/>
            <person name="Antonio M."/>
            <person name="Oren A."/>
            <person name="Chaudhuri R.R."/>
            <person name="La Ragione R."/>
            <person name="Hildebrand F."/>
            <person name="Pallen M.J."/>
        </authorList>
    </citation>
    <scope>NUCLEOTIDE SEQUENCE</scope>
    <source>
        <strain evidence="2">CHK190-19873</strain>
    </source>
</reference>
<dbReference type="EMBL" id="DVIQ01000097">
    <property type="protein sequence ID" value="HIS32696.1"/>
    <property type="molecule type" value="Genomic_DNA"/>
</dbReference>
<evidence type="ECO:0000313" key="2">
    <source>
        <dbReference type="EMBL" id="HIS32696.1"/>
    </source>
</evidence>
<evidence type="ECO:0000313" key="3">
    <source>
        <dbReference type="Proteomes" id="UP000823935"/>
    </source>
</evidence>